<evidence type="ECO:0000259" key="1">
    <source>
        <dbReference type="PROSITE" id="PS50181"/>
    </source>
</evidence>
<dbReference type="InterPro" id="IPR001810">
    <property type="entry name" value="F-box_dom"/>
</dbReference>
<accession>A0AAN5CGD9</accession>
<dbReference type="Gene3D" id="1.20.1280.50">
    <property type="match status" value="1"/>
</dbReference>
<dbReference type="Pfam" id="PF12937">
    <property type="entry name" value="F-box-like"/>
    <property type="match status" value="1"/>
</dbReference>
<dbReference type="AlphaFoldDB" id="A0AAN5CGD9"/>
<feature type="domain" description="F-box" evidence="1">
    <location>
        <begin position="22"/>
        <end position="70"/>
    </location>
</feature>
<feature type="non-terminal residue" evidence="2">
    <location>
        <position position="1"/>
    </location>
</feature>
<evidence type="ECO:0000313" key="2">
    <source>
        <dbReference type="EMBL" id="GMR41376.1"/>
    </source>
</evidence>
<evidence type="ECO:0000313" key="3">
    <source>
        <dbReference type="Proteomes" id="UP001328107"/>
    </source>
</evidence>
<dbReference type="SMART" id="SM00256">
    <property type="entry name" value="FBOX"/>
    <property type="match status" value="1"/>
</dbReference>
<organism evidence="2 3">
    <name type="scientific">Pristionchus mayeri</name>
    <dbReference type="NCBI Taxonomy" id="1317129"/>
    <lineage>
        <taxon>Eukaryota</taxon>
        <taxon>Metazoa</taxon>
        <taxon>Ecdysozoa</taxon>
        <taxon>Nematoda</taxon>
        <taxon>Chromadorea</taxon>
        <taxon>Rhabditida</taxon>
        <taxon>Rhabditina</taxon>
        <taxon>Diplogasteromorpha</taxon>
        <taxon>Diplogasteroidea</taxon>
        <taxon>Neodiplogasteridae</taxon>
        <taxon>Pristionchus</taxon>
    </lineage>
</organism>
<dbReference type="PROSITE" id="PS50181">
    <property type="entry name" value="FBOX"/>
    <property type="match status" value="1"/>
</dbReference>
<sequence>CDNTPIRHSLMLKLSFQEKYDEEPISTLPDEVWMKIFSYLTSSQRVPLGTTCKRFRELDFELGGTEYTRIAVKWLSRDELGVLAYAKHAEYKMFSADPAKFSTYHMMRLFRKAMVDWLEIKNLRNPCNDELENISTLLRTTTYKKLNLRFEDTHEGLDVYSFITSLLKDRKLENSQIRLSLKSSCAAFDITRMRAVLKQLPKVDKFTMEWTARNESMRNVLPEECLIDDDVLLHVTSHTNHAELENSECSGQGIFSAFEAFCLSDIDSKYISFYVPKPTVEGLFDLLPNSRLKETEGPSEDGSMIFKEIFDTESSSAVNVVENSSYYRVEFIKCD</sequence>
<dbReference type="SUPFAM" id="SSF81383">
    <property type="entry name" value="F-box domain"/>
    <property type="match status" value="1"/>
</dbReference>
<protein>
    <recommendedName>
        <fullName evidence="1">F-box domain-containing protein</fullName>
    </recommendedName>
</protein>
<keyword evidence="3" id="KW-1185">Reference proteome</keyword>
<comment type="caution">
    <text evidence="2">The sequence shown here is derived from an EMBL/GenBank/DDBJ whole genome shotgun (WGS) entry which is preliminary data.</text>
</comment>
<proteinExistence type="predicted"/>
<dbReference type="EMBL" id="BTRK01000003">
    <property type="protein sequence ID" value="GMR41376.1"/>
    <property type="molecule type" value="Genomic_DNA"/>
</dbReference>
<reference evidence="3" key="1">
    <citation type="submission" date="2022-10" db="EMBL/GenBank/DDBJ databases">
        <title>Genome assembly of Pristionchus species.</title>
        <authorList>
            <person name="Yoshida K."/>
            <person name="Sommer R.J."/>
        </authorList>
    </citation>
    <scope>NUCLEOTIDE SEQUENCE [LARGE SCALE GENOMIC DNA]</scope>
    <source>
        <strain evidence="3">RS5460</strain>
    </source>
</reference>
<dbReference type="CDD" id="cd09917">
    <property type="entry name" value="F-box_SF"/>
    <property type="match status" value="1"/>
</dbReference>
<gene>
    <name evidence="2" type="ORF">PMAYCL1PPCAC_11571</name>
</gene>
<feature type="non-terminal residue" evidence="2">
    <location>
        <position position="335"/>
    </location>
</feature>
<dbReference type="InterPro" id="IPR036047">
    <property type="entry name" value="F-box-like_dom_sf"/>
</dbReference>
<name>A0AAN5CGD9_9BILA</name>
<dbReference type="Proteomes" id="UP001328107">
    <property type="component" value="Unassembled WGS sequence"/>
</dbReference>